<feature type="domain" description="DUF1206" evidence="2">
    <location>
        <begin position="203"/>
        <end position="268"/>
    </location>
</feature>
<keyword evidence="1" id="KW-0472">Membrane</keyword>
<evidence type="ECO:0000313" key="4">
    <source>
        <dbReference type="Proteomes" id="UP001168528"/>
    </source>
</evidence>
<feature type="transmembrane region" description="Helical" evidence="1">
    <location>
        <begin position="65"/>
        <end position="87"/>
    </location>
</feature>
<dbReference type="InterPro" id="IPR009597">
    <property type="entry name" value="DUF1206"/>
</dbReference>
<feature type="transmembrane region" description="Helical" evidence="1">
    <location>
        <begin position="152"/>
        <end position="173"/>
    </location>
</feature>
<dbReference type="Proteomes" id="UP001168528">
    <property type="component" value="Unassembled WGS sequence"/>
</dbReference>
<accession>A0ABT8RF00</accession>
<dbReference type="Pfam" id="PF06724">
    <property type="entry name" value="DUF1206"/>
    <property type="match status" value="3"/>
</dbReference>
<name>A0ABT8RF00_9BACT</name>
<proteinExistence type="predicted"/>
<keyword evidence="1" id="KW-0812">Transmembrane</keyword>
<feature type="transmembrane region" description="Helical" evidence="1">
    <location>
        <begin position="205"/>
        <end position="224"/>
    </location>
</feature>
<dbReference type="EMBL" id="JAUKPO010000034">
    <property type="protein sequence ID" value="MDO1450680.1"/>
    <property type="molecule type" value="Genomic_DNA"/>
</dbReference>
<sequence length="272" mass="30160">MADISSYFPSIPGKWVKYLAQIGLTAKGILYCLFGILMFMAAFELGSSINNIGRKKVFLFLEEMIIGRVLLGLEVIGLACYCIWKLIQAIKDTELKGTNIKGIINRLRYATNGASYGMLTLFAAQLVFETDRDNGSSSLRKTITTAMLQNPWGYWLVILAAITIALGGAYYVYQGLTGSYQQKIKEVFLKDNAERIMIKAGKAGYAARGIVWIIVGYLTLRAALNVRRGGIQNAFQFLESSFYGSYLLGGVAVGLICYSLFVFMQAKFQISR</sequence>
<protein>
    <submittedName>
        <fullName evidence="3">DUF1206 domain-containing protein</fullName>
    </submittedName>
</protein>
<keyword evidence="1" id="KW-1133">Transmembrane helix</keyword>
<evidence type="ECO:0000313" key="3">
    <source>
        <dbReference type="EMBL" id="MDO1450680.1"/>
    </source>
</evidence>
<reference evidence="3" key="1">
    <citation type="submission" date="2023-07" db="EMBL/GenBank/DDBJ databases">
        <title>The genome sequence of Rhodocytophaga aerolata KACC 12507.</title>
        <authorList>
            <person name="Zhang X."/>
        </authorList>
    </citation>
    <scope>NUCLEOTIDE SEQUENCE</scope>
    <source>
        <strain evidence="3">KACC 12507</strain>
    </source>
</reference>
<gene>
    <name evidence="3" type="ORF">Q0590_30685</name>
</gene>
<feature type="domain" description="DUF1206" evidence="2">
    <location>
        <begin position="22"/>
        <end position="91"/>
    </location>
</feature>
<feature type="transmembrane region" description="Helical" evidence="1">
    <location>
        <begin position="24"/>
        <end position="45"/>
    </location>
</feature>
<dbReference type="RefSeq" id="WP_302041481.1">
    <property type="nucleotide sequence ID" value="NZ_JAUKPO010000034.1"/>
</dbReference>
<feature type="domain" description="DUF1206" evidence="2">
    <location>
        <begin position="109"/>
        <end position="177"/>
    </location>
</feature>
<feature type="transmembrane region" description="Helical" evidence="1">
    <location>
        <begin position="107"/>
        <end position="128"/>
    </location>
</feature>
<keyword evidence="4" id="KW-1185">Reference proteome</keyword>
<organism evidence="3 4">
    <name type="scientific">Rhodocytophaga aerolata</name>
    <dbReference type="NCBI Taxonomy" id="455078"/>
    <lineage>
        <taxon>Bacteria</taxon>
        <taxon>Pseudomonadati</taxon>
        <taxon>Bacteroidota</taxon>
        <taxon>Cytophagia</taxon>
        <taxon>Cytophagales</taxon>
        <taxon>Rhodocytophagaceae</taxon>
        <taxon>Rhodocytophaga</taxon>
    </lineage>
</organism>
<evidence type="ECO:0000259" key="2">
    <source>
        <dbReference type="Pfam" id="PF06724"/>
    </source>
</evidence>
<feature type="transmembrane region" description="Helical" evidence="1">
    <location>
        <begin position="244"/>
        <end position="264"/>
    </location>
</feature>
<comment type="caution">
    <text evidence="3">The sequence shown here is derived from an EMBL/GenBank/DDBJ whole genome shotgun (WGS) entry which is preliminary data.</text>
</comment>
<evidence type="ECO:0000256" key="1">
    <source>
        <dbReference type="SAM" id="Phobius"/>
    </source>
</evidence>